<dbReference type="EMBL" id="HBEA01010492">
    <property type="protein sequence ID" value="CAD8258534.1"/>
    <property type="molecule type" value="Transcribed_RNA"/>
</dbReference>
<dbReference type="Gene3D" id="3.80.10.10">
    <property type="entry name" value="Ribonuclease Inhibitor"/>
    <property type="match status" value="1"/>
</dbReference>
<dbReference type="Pfam" id="PF24758">
    <property type="entry name" value="LRR_At5g56370"/>
    <property type="match status" value="1"/>
</dbReference>
<dbReference type="GO" id="GO:0031146">
    <property type="term" value="P:SCF-dependent proteasomal ubiquitin-dependent protein catabolic process"/>
    <property type="evidence" value="ECO:0007669"/>
    <property type="project" value="TreeGrafter"/>
</dbReference>
<dbReference type="InterPro" id="IPR001810">
    <property type="entry name" value="F-box_dom"/>
</dbReference>
<sequence length="452" mass="49165">MLKAMRMTPAVAQESSRPAPAAPAPPSRRRLVAKSCGAETWHQPRQKADVNRAPLPKSHAPAPAAAPAPAPAPILQMPTVLLSELLSYLDASVLAKLRQCNRKLRQLVPEAAATLMLDLPLLKSPPALPALLSGFTALRTVNFSGCKDIQPNDWQTLQRATRSGRESSLRHLQLRGVGVRMDRFLHGERDPQAVLSTMFMNLKTLVLTGVLMLDAEQIKVLLASADLEEVTLDGLRMSGDGTFYSEAVQPLVNLRALHLPNAAGLPKLELRNTKLEILELRGCASLAETSLDLPSLLCLDLSYTAVSGEAVEEAITSCANLRSLFIQGCNRIEAVCVMSPSLTVVDASTCSSMRRFRVVGEQVHLLQLDLCVALEGLILDVPAVRKLDLSMLPMNQLHIKARKLKKLNLNGCSLLRDVQADCPRLQCLFAACSPAPVEVFGLQSNVVQWKRS</sequence>
<feature type="region of interest" description="Disordered" evidence="1">
    <location>
        <begin position="1"/>
        <end position="68"/>
    </location>
</feature>
<reference evidence="3" key="1">
    <citation type="submission" date="2021-01" db="EMBL/GenBank/DDBJ databases">
        <authorList>
            <person name="Corre E."/>
            <person name="Pelletier E."/>
            <person name="Niang G."/>
            <person name="Scheremetjew M."/>
            <person name="Finn R."/>
            <person name="Kale V."/>
            <person name="Holt S."/>
            <person name="Cochrane G."/>
            <person name="Meng A."/>
            <person name="Brown T."/>
            <person name="Cohen L."/>
        </authorList>
    </citation>
    <scope>NUCLEOTIDE SEQUENCE</scope>
    <source>
        <strain evidence="3">CCMP2078</strain>
    </source>
</reference>
<dbReference type="PANTHER" id="PTHR13318">
    <property type="entry name" value="PARTNER OF PAIRED, ISOFORM B-RELATED"/>
    <property type="match status" value="1"/>
</dbReference>
<evidence type="ECO:0000313" key="3">
    <source>
        <dbReference type="EMBL" id="CAD8258534.1"/>
    </source>
</evidence>
<dbReference type="InterPro" id="IPR036047">
    <property type="entry name" value="F-box-like_dom_sf"/>
</dbReference>
<dbReference type="SUPFAM" id="SSF81383">
    <property type="entry name" value="F-box domain"/>
    <property type="match status" value="1"/>
</dbReference>
<feature type="domain" description="F-box" evidence="2">
    <location>
        <begin position="71"/>
        <end position="119"/>
    </location>
</feature>
<protein>
    <recommendedName>
        <fullName evidence="2">F-box domain-containing protein</fullName>
    </recommendedName>
</protein>
<organism evidence="3">
    <name type="scientific">Pinguiococcus pyrenoidosus</name>
    <dbReference type="NCBI Taxonomy" id="172671"/>
    <lineage>
        <taxon>Eukaryota</taxon>
        <taxon>Sar</taxon>
        <taxon>Stramenopiles</taxon>
        <taxon>Ochrophyta</taxon>
        <taxon>Pinguiophyceae</taxon>
        <taxon>Pinguiochrysidales</taxon>
        <taxon>Pinguiochrysidaceae</taxon>
        <taxon>Pinguiococcus</taxon>
    </lineage>
</organism>
<accession>A0A7R9U9D9</accession>
<proteinExistence type="predicted"/>
<gene>
    <name evidence="3" type="ORF">PPYR1160_LOCUS8035</name>
</gene>
<dbReference type="InterPro" id="IPR055411">
    <property type="entry name" value="LRR_FXL15/At3g58940/PEG3-like"/>
</dbReference>
<dbReference type="GO" id="GO:0019005">
    <property type="term" value="C:SCF ubiquitin ligase complex"/>
    <property type="evidence" value="ECO:0007669"/>
    <property type="project" value="TreeGrafter"/>
</dbReference>
<dbReference type="PROSITE" id="PS50181">
    <property type="entry name" value="FBOX"/>
    <property type="match status" value="1"/>
</dbReference>
<evidence type="ECO:0000259" key="2">
    <source>
        <dbReference type="PROSITE" id="PS50181"/>
    </source>
</evidence>
<dbReference type="Pfam" id="PF00646">
    <property type="entry name" value="F-box"/>
    <property type="match status" value="1"/>
</dbReference>
<dbReference type="SUPFAM" id="SSF52058">
    <property type="entry name" value="L domain-like"/>
    <property type="match status" value="1"/>
</dbReference>
<evidence type="ECO:0000256" key="1">
    <source>
        <dbReference type="SAM" id="MobiDB-lite"/>
    </source>
</evidence>
<dbReference type="AlphaFoldDB" id="A0A7R9U9D9"/>
<name>A0A7R9U9D9_9STRA</name>
<dbReference type="InterPro" id="IPR032675">
    <property type="entry name" value="LRR_dom_sf"/>
</dbReference>